<keyword evidence="3" id="KW-1185">Reference proteome</keyword>
<name>A0ABU1AW09_9BACT</name>
<dbReference type="Proteomes" id="UP001225316">
    <property type="component" value="Unassembled WGS sequence"/>
</dbReference>
<dbReference type="EMBL" id="JARXHW010000019">
    <property type="protein sequence ID" value="MDQ8207827.1"/>
    <property type="molecule type" value="Genomic_DNA"/>
</dbReference>
<gene>
    <name evidence="2" type="ORF">QEH52_09915</name>
</gene>
<protein>
    <recommendedName>
        <fullName evidence="4">Outer membrane lipoprotein-sorting protein</fullName>
    </recommendedName>
</protein>
<proteinExistence type="predicted"/>
<evidence type="ECO:0008006" key="4">
    <source>
        <dbReference type="Google" id="ProtNLM"/>
    </source>
</evidence>
<accession>A0ABU1AW09</accession>
<sequence>MKIPKSILHQSTSHLVWLMMAPLLIFAQSESRQPQAPAGADTRPAQTDSASAQLIKNYLTVTGALQAQPPLLNVVAQGRIKESTLERQFHLIETSDGKRRLTYSWTHLGRKHRVLYVHDGLQTWTQVLEPKQQTAHSYTGVDAQHFANQRWLLQPFTLPKRADYEFKYQGTALVAGRPAHMIKGYGKANIHSWFYFDQEKSLLTRWGGQGKIAGVTEAMDYQASQFKPVDGILIPSYIQLLAQNAPFGYIQVEQMTINQDLNEVSFFMPEHISPTLRQRPTVKN</sequence>
<evidence type="ECO:0000313" key="3">
    <source>
        <dbReference type="Proteomes" id="UP001225316"/>
    </source>
</evidence>
<keyword evidence="1" id="KW-0732">Signal</keyword>
<dbReference type="RefSeq" id="WP_308950128.1">
    <property type="nucleotide sequence ID" value="NZ_JARXHW010000019.1"/>
</dbReference>
<evidence type="ECO:0000256" key="1">
    <source>
        <dbReference type="SAM" id="SignalP"/>
    </source>
</evidence>
<comment type="caution">
    <text evidence="2">The sequence shown here is derived from an EMBL/GenBank/DDBJ whole genome shotgun (WGS) entry which is preliminary data.</text>
</comment>
<reference evidence="2 3" key="1">
    <citation type="submission" date="2023-04" db="EMBL/GenBank/DDBJ databases">
        <title>A novel bacteria isolated from coastal sediment.</title>
        <authorList>
            <person name="Liu X.-J."/>
            <person name="Du Z.-J."/>
        </authorList>
    </citation>
    <scope>NUCLEOTIDE SEQUENCE [LARGE SCALE GENOMIC DNA]</scope>
    <source>
        <strain evidence="2 3">SDUM461003</strain>
    </source>
</reference>
<feature type="signal peptide" evidence="1">
    <location>
        <begin position="1"/>
        <end position="27"/>
    </location>
</feature>
<evidence type="ECO:0000313" key="2">
    <source>
        <dbReference type="EMBL" id="MDQ8207827.1"/>
    </source>
</evidence>
<organism evidence="2 3">
    <name type="scientific">Thalassobacterium maritimum</name>
    <dbReference type="NCBI Taxonomy" id="3041265"/>
    <lineage>
        <taxon>Bacteria</taxon>
        <taxon>Pseudomonadati</taxon>
        <taxon>Verrucomicrobiota</taxon>
        <taxon>Opitutia</taxon>
        <taxon>Puniceicoccales</taxon>
        <taxon>Coraliomargaritaceae</taxon>
        <taxon>Thalassobacterium</taxon>
    </lineage>
</organism>
<feature type="chain" id="PRO_5046982464" description="Outer membrane lipoprotein-sorting protein" evidence="1">
    <location>
        <begin position="28"/>
        <end position="284"/>
    </location>
</feature>